<gene>
    <name evidence="1" type="ORF">GA0070563_12268</name>
</gene>
<keyword evidence="2" id="KW-1185">Reference proteome</keyword>
<dbReference type="Proteomes" id="UP000183585">
    <property type="component" value="Unassembled WGS sequence"/>
</dbReference>
<dbReference type="GeneID" id="301315345"/>
<reference evidence="2" key="1">
    <citation type="submission" date="2016-06" db="EMBL/GenBank/DDBJ databases">
        <authorList>
            <person name="Varghese N."/>
            <person name="Submissions Spin"/>
        </authorList>
    </citation>
    <scope>NUCLEOTIDE SEQUENCE [LARGE SCALE GENOMIC DNA]</scope>
    <source>
        <strain evidence="2">DSM 43168</strain>
    </source>
</reference>
<evidence type="ECO:0000313" key="2">
    <source>
        <dbReference type="Proteomes" id="UP000183585"/>
    </source>
</evidence>
<accession>A0A1C5AW81</accession>
<dbReference type="AlphaFoldDB" id="A0A1C5AW81"/>
<dbReference type="EMBL" id="FMCT01000022">
    <property type="protein sequence ID" value="SCF49478.1"/>
    <property type="molecule type" value="Genomic_DNA"/>
</dbReference>
<evidence type="ECO:0000313" key="1">
    <source>
        <dbReference type="EMBL" id="SCF49478.1"/>
    </source>
</evidence>
<name>A0A1C5AW81_9ACTN</name>
<protein>
    <recommendedName>
        <fullName evidence="3">Lasso RiPP family leader peptide-containing protein</fullName>
    </recommendedName>
</protein>
<sequence length="39" mass="4499">MKETYQAPTLTPLGVFAEETGAYGVRNQDEIVWFFDTWS</sequence>
<dbReference type="RefSeq" id="WP_246384205.1">
    <property type="nucleotide sequence ID" value="NZ_FMCT01000022.1"/>
</dbReference>
<organism evidence="1 2">
    <name type="scientific">Micromonospora carbonacea</name>
    <dbReference type="NCBI Taxonomy" id="47853"/>
    <lineage>
        <taxon>Bacteria</taxon>
        <taxon>Bacillati</taxon>
        <taxon>Actinomycetota</taxon>
        <taxon>Actinomycetes</taxon>
        <taxon>Micromonosporales</taxon>
        <taxon>Micromonosporaceae</taxon>
        <taxon>Micromonospora</taxon>
    </lineage>
</organism>
<proteinExistence type="predicted"/>
<evidence type="ECO:0008006" key="3">
    <source>
        <dbReference type="Google" id="ProtNLM"/>
    </source>
</evidence>